<comment type="similarity">
    <text evidence="1">Belongs to the peptidase M24A family. Methionine aminopeptidase type 1 subfamily.</text>
</comment>
<keyword evidence="1" id="KW-0863">Zinc-finger</keyword>
<organism evidence="3 4">
    <name type="scientific">Seminavis robusta</name>
    <dbReference type="NCBI Taxonomy" id="568900"/>
    <lineage>
        <taxon>Eukaryota</taxon>
        <taxon>Sar</taxon>
        <taxon>Stramenopiles</taxon>
        <taxon>Ochrophyta</taxon>
        <taxon>Bacillariophyta</taxon>
        <taxon>Bacillariophyceae</taxon>
        <taxon>Bacillariophycidae</taxon>
        <taxon>Naviculales</taxon>
        <taxon>Naviculaceae</taxon>
        <taxon>Seminavis</taxon>
    </lineage>
</organism>
<name>A0A9N8F2G3_9STRA</name>
<dbReference type="OrthoDB" id="56741at2759"/>
<keyword evidence="4" id="KW-1185">Reference proteome</keyword>
<dbReference type="EMBL" id="CAICTM010002724">
    <property type="protein sequence ID" value="CAB9530056.1"/>
    <property type="molecule type" value="Genomic_DNA"/>
</dbReference>
<dbReference type="Proteomes" id="UP001153069">
    <property type="component" value="Unassembled WGS sequence"/>
</dbReference>
<dbReference type="PROSITE" id="PS52013">
    <property type="entry name" value="ZF_C6H2"/>
    <property type="match status" value="1"/>
</dbReference>
<proteinExistence type="inferred from homology"/>
<comment type="caution">
    <text evidence="3">The sequence shown here is derived from an EMBL/GenBank/DDBJ whole genome shotgun (WGS) entry which is preliminary data.</text>
</comment>
<reference evidence="3" key="1">
    <citation type="submission" date="2020-06" db="EMBL/GenBank/DDBJ databases">
        <authorList>
            <consortium name="Plant Systems Biology data submission"/>
        </authorList>
    </citation>
    <scope>NUCLEOTIDE SEQUENCE</scope>
    <source>
        <strain evidence="3">D6</strain>
    </source>
</reference>
<dbReference type="InterPro" id="IPR031615">
    <property type="entry name" value="Zfn-C6H2"/>
</dbReference>
<gene>
    <name evidence="3" type="ORF">SEMRO_2726_G335640.1</name>
</gene>
<keyword evidence="1" id="KW-0862">Zinc</keyword>
<dbReference type="GO" id="GO:0008270">
    <property type="term" value="F:zinc ion binding"/>
    <property type="evidence" value="ECO:0007669"/>
    <property type="project" value="UniProtKB-KW"/>
</dbReference>
<sequence length="401" mass="45394">MRCNKEEPDGERFEQCPRCHDEGFVPVVFCSQKCFKKSWSEHKKWHEEEAPKRKNLIKSTLQVYTASKGYYVWAIRSDYDERIAAALKKIEICDIAGAKKILREALKLDTRRPEAFHQLAGCFDVSSRDSEAIENSAEACKRWAYATLTGKLGDINVCKSVTIDGWANSTFFLADKFARDNGLKKPSWWQQDGMLTLAAILDDEQTAPVTIFTMRYIRAWALSGIISQGFSQAYMKFELAVPKDRTPEELMEASQQFRLLSESSDSETVETIDRSGLQSYSEFMMKMALIRQSQVQENCTKTPKMHIPGLWMIIHGLTSPSGATMNNKIGHVCMDGLEEGRVAVTVDGISAPKRIRPSNLWKVPFSEADVALISCLEEVDRWEYVRASKEASLAHSMAGKR</sequence>
<evidence type="ECO:0000313" key="4">
    <source>
        <dbReference type="Proteomes" id="UP001153069"/>
    </source>
</evidence>
<dbReference type="AlphaFoldDB" id="A0A9N8F2G3"/>
<evidence type="ECO:0000313" key="3">
    <source>
        <dbReference type="EMBL" id="CAB9530056.1"/>
    </source>
</evidence>
<keyword evidence="1" id="KW-0479">Metal-binding</keyword>
<dbReference type="Pfam" id="PF15801">
    <property type="entry name" value="zf-C6H2"/>
    <property type="match status" value="1"/>
</dbReference>
<evidence type="ECO:0000259" key="2">
    <source>
        <dbReference type="PROSITE" id="PS52013"/>
    </source>
</evidence>
<feature type="domain" description="C6H2-type" evidence="2">
    <location>
        <begin position="1"/>
        <end position="53"/>
    </location>
</feature>
<protein>
    <recommendedName>
        <fullName evidence="2">C6H2-type domain-containing protein</fullName>
    </recommendedName>
</protein>
<evidence type="ECO:0000256" key="1">
    <source>
        <dbReference type="PROSITE-ProRule" id="PRU01357"/>
    </source>
</evidence>
<accession>A0A9N8F2G3</accession>